<evidence type="ECO:0008006" key="5">
    <source>
        <dbReference type="Google" id="ProtNLM"/>
    </source>
</evidence>
<feature type="domain" description="hAT-like transposase RNase-H fold" evidence="2">
    <location>
        <begin position="108"/>
        <end position="187"/>
    </location>
</feature>
<name>A0A3Q7FIT2_SOLLC</name>
<feature type="domain" description="HAT C-terminal dimerisation" evidence="1">
    <location>
        <begin position="221"/>
        <end position="268"/>
    </location>
</feature>
<protein>
    <recommendedName>
        <fullName evidence="5">hAT-like transposase RNase-H fold domain-containing protein</fullName>
    </recommendedName>
</protein>
<dbReference type="Pfam" id="PF05699">
    <property type="entry name" value="Dimer_Tnp_hAT"/>
    <property type="match status" value="1"/>
</dbReference>
<evidence type="ECO:0000313" key="3">
    <source>
        <dbReference type="EnsemblPlants" id="Solyc03g063563.1.1"/>
    </source>
</evidence>
<dbReference type="EnsemblPlants" id="Solyc03g063563.1.1">
    <property type="protein sequence ID" value="Solyc03g063563.1.1"/>
    <property type="gene ID" value="Solyc03g063563.1"/>
</dbReference>
<dbReference type="InterPro" id="IPR008906">
    <property type="entry name" value="HATC_C_dom"/>
</dbReference>
<evidence type="ECO:0000259" key="2">
    <source>
        <dbReference type="Pfam" id="PF14372"/>
    </source>
</evidence>
<sequence>MQTILKGHLGLQKSLLCDGEFFHVHCSAHILNLIVQEDLKVANDALFKIRESVKYVKGSDGRMRKFEQCVKQVGISTNLGLCLDVATTWNSTYLMLESALQYEKDFSSLQRVQSNLDEVMKEMVVRMFEKFQKYWNRYSLVLSFGVILDPRFKMQLLEYRFSKVDSSSAKDQAATIKLKLYNLYDQYANNQIGATAPTTRYKPSEEGSQSKQKTSTLFEVMAQDVLSVPITTVASKLTFSIGCRVVTKYRNSINHENVQTLVTTRNWLHGFTQSNE</sequence>
<dbReference type="InterPro" id="IPR012337">
    <property type="entry name" value="RNaseH-like_sf"/>
</dbReference>
<accession>A0A3Q7FIT2</accession>
<dbReference type="STRING" id="4081.A0A3Q7FIT2"/>
<dbReference type="Pfam" id="PF14372">
    <property type="entry name" value="hAT-like_RNase-H"/>
    <property type="match status" value="1"/>
</dbReference>
<evidence type="ECO:0000313" key="4">
    <source>
        <dbReference type="Proteomes" id="UP000004994"/>
    </source>
</evidence>
<dbReference type="PANTHER" id="PTHR23272:SF166">
    <property type="entry name" value="ZINC FINGER BED DOMAIN-CONTAINING PROTEIN RICESLEEPER 2-LIKE ISOFORM X1"/>
    <property type="match status" value="1"/>
</dbReference>
<dbReference type="InParanoid" id="A0A3Q7FIT2"/>
<dbReference type="PANTHER" id="PTHR23272">
    <property type="entry name" value="BED FINGER-RELATED"/>
    <property type="match status" value="1"/>
</dbReference>
<keyword evidence="4" id="KW-1185">Reference proteome</keyword>
<proteinExistence type="predicted"/>
<organism evidence="3">
    <name type="scientific">Solanum lycopersicum</name>
    <name type="common">Tomato</name>
    <name type="synonym">Lycopersicon esculentum</name>
    <dbReference type="NCBI Taxonomy" id="4081"/>
    <lineage>
        <taxon>Eukaryota</taxon>
        <taxon>Viridiplantae</taxon>
        <taxon>Streptophyta</taxon>
        <taxon>Embryophyta</taxon>
        <taxon>Tracheophyta</taxon>
        <taxon>Spermatophyta</taxon>
        <taxon>Magnoliopsida</taxon>
        <taxon>eudicotyledons</taxon>
        <taxon>Gunneridae</taxon>
        <taxon>Pentapetalae</taxon>
        <taxon>asterids</taxon>
        <taxon>lamiids</taxon>
        <taxon>Solanales</taxon>
        <taxon>Solanaceae</taxon>
        <taxon>Solanoideae</taxon>
        <taxon>Solaneae</taxon>
        <taxon>Solanum</taxon>
        <taxon>Solanum subgen. Lycopersicon</taxon>
    </lineage>
</organism>
<dbReference type="SUPFAM" id="SSF53098">
    <property type="entry name" value="Ribonuclease H-like"/>
    <property type="match status" value="1"/>
</dbReference>
<dbReference type="Gramene" id="Solyc03g063563.1.1">
    <property type="protein sequence ID" value="Solyc03g063563.1.1"/>
    <property type="gene ID" value="Solyc03g063563.1"/>
</dbReference>
<dbReference type="Proteomes" id="UP000004994">
    <property type="component" value="Chromosome 3"/>
</dbReference>
<dbReference type="AlphaFoldDB" id="A0A3Q7FIT2"/>
<evidence type="ECO:0000259" key="1">
    <source>
        <dbReference type="Pfam" id="PF05699"/>
    </source>
</evidence>
<dbReference type="InterPro" id="IPR025525">
    <property type="entry name" value="hAT-like_transposase_RNase-H"/>
</dbReference>
<dbReference type="GO" id="GO:0003677">
    <property type="term" value="F:DNA binding"/>
    <property type="evidence" value="ECO:0007669"/>
    <property type="project" value="InterPro"/>
</dbReference>
<dbReference type="GO" id="GO:0046983">
    <property type="term" value="F:protein dimerization activity"/>
    <property type="evidence" value="ECO:0007669"/>
    <property type="project" value="InterPro"/>
</dbReference>
<reference evidence="3" key="2">
    <citation type="submission" date="2019-01" db="UniProtKB">
        <authorList>
            <consortium name="EnsemblPlants"/>
        </authorList>
    </citation>
    <scope>IDENTIFICATION</scope>
    <source>
        <strain evidence="3">cv. Heinz 1706</strain>
    </source>
</reference>
<reference evidence="3" key="1">
    <citation type="journal article" date="2012" name="Nature">
        <title>The tomato genome sequence provides insights into fleshy fruit evolution.</title>
        <authorList>
            <consortium name="Tomato Genome Consortium"/>
        </authorList>
    </citation>
    <scope>NUCLEOTIDE SEQUENCE [LARGE SCALE GENOMIC DNA]</scope>
    <source>
        <strain evidence="3">cv. Heinz 1706</strain>
    </source>
</reference>